<accession>A0A238KWR4</accession>
<feature type="domain" description="Endonuclease/exonuclease/phosphatase" evidence="1">
    <location>
        <begin position="21"/>
        <end position="235"/>
    </location>
</feature>
<dbReference type="AlphaFoldDB" id="A0A238KWR4"/>
<dbReference type="RefSeq" id="WP_097805928.1">
    <property type="nucleotide sequence ID" value="NZ_FXYH01000014.1"/>
</dbReference>
<dbReference type="InterPro" id="IPR005135">
    <property type="entry name" value="Endo/exonuclease/phosphatase"/>
</dbReference>
<dbReference type="SUPFAM" id="SSF56219">
    <property type="entry name" value="DNase I-like"/>
    <property type="match status" value="1"/>
</dbReference>
<dbReference type="InterPro" id="IPR051916">
    <property type="entry name" value="GPI-anchor_lipid_remodeler"/>
</dbReference>
<keyword evidence="3" id="KW-1185">Reference proteome</keyword>
<protein>
    <submittedName>
        <fullName evidence="2">Endonuclease/Exonuclease/phosphatase family protein</fullName>
    </submittedName>
</protein>
<dbReference type="EMBL" id="FXYH01000014">
    <property type="protein sequence ID" value="SMX47070.1"/>
    <property type="molecule type" value="Genomic_DNA"/>
</dbReference>
<proteinExistence type="predicted"/>
<name>A0A238KWR4_9RHOB</name>
<dbReference type="GO" id="GO:0004527">
    <property type="term" value="F:exonuclease activity"/>
    <property type="evidence" value="ECO:0007669"/>
    <property type="project" value="UniProtKB-KW"/>
</dbReference>
<dbReference type="GO" id="GO:0004519">
    <property type="term" value="F:endonuclease activity"/>
    <property type="evidence" value="ECO:0007669"/>
    <property type="project" value="UniProtKB-KW"/>
</dbReference>
<dbReference type="Gene3D" id="3.60.10.10">
    <property type="entry name" value="Endonuclease/exonuclease/phosphatase"/>
    <property type="match status" value="1"/>
</dbReference>
<keyword evidence="2" id="KW-0378">Hydrolase</keyword>
<dbReference type="PANTHER" id="PTHR14859">
    <property type="entry name" value="CALCOFLUOR WHITE HYPERSENSITIVE PROTEIN PRECURSOR"/>
    <property type="match status" value="1"/>
</dbReference>
<keyword evidence="2" id="KW-0540">Nuclease</keyword>
<organism evidence="2 3">
    <name type="scientific">Pelagimonas varians</name>
    <dbReference type="NCBI Taxonomy" id="696760"/>
    <lineage>
        <taxon>Bacteria</taxon>
        <taxon>Pseudomonadati</taxon>
        <taxon>Pseudomonadota</taxon>
        <taxon>Alphaproteobacteria</taxon>
        <taxon>Rhodobacterales</taxon>
        <taxon>Roseobacteraceae</taxon>
        <taxon>Pelagimonas</taxon>
    </lineage>
</organism>
<dbReference type="PANTHER" id="PTHR14859:SF15">
    <property type="entry name" value="ENDONUCLEASE_EXONUCLEASE_PHOSPHATASE DOMAIN-CONTAINING PROTEIN"/>
    <property type="match status" value="1"/>
</dbReference>
<dbReference type="GO" id="GO:0016020">
    <property type="term" value="C:membrane"/>
    <property type="evidence" value="ECO:0007669"/>
    <property type="project" value="GOC"/>
</dbReference>
<evidence type="ECO:0000259" key="1">
    <source>
        <dbReference type="Pfam" id="PF03372"/>
    </source>
</evidence>
<dbReference type="GO" id="GO:0006506">
    <property type="term" value="P:GPI anchor biosynthetic process"/>
    <property type="evidence" value="ECO:0007669"/>
    <property type="project" value="TreeGrafter"/>
</dbReference>
<keyword evidence="2" id="KW-0255">Endonuclease</keyword>
<evidence type="ECO:0000313" key="2">
    <source>
        <dbReference type="EMBL" id="SMX47070.1"/>
    </source>
</evidence>
<evidence type="ECO:0000313" key="3">
    <source>
        <dbReference type="Proteomes" id="UP000220836"/>
    </source>
</evidence>
<dbReference type="Pfam" id="PF03372">
    <property type="entry name" value="Exo_endo_phos"/>
    <property type="match status" value="1"/>
</dbReference>
<keyword evidence="2" id="KW-0269">Exonuclease</keyword>
<gene>
    <name evidence="2" type="ORF">PEV8663_03463</name>
</gene>
<dbReference type="Proteomes" id="UP000220836">
    <property type="component" value="Unassembled WGS sequence"/>
</dbReference>
<dbReference type="InterPro" id="IPR036691">
    <property type="entry name" value="Endo/exonu/phosph_ase_sf"/>
</dbReference>
<reference evidence="2 3" key="1">
    <citation type="submission" date="2017-05" db="EMBL/GenBank/DDBJ databases">
        <authorList>
            <person name="Song R."/>
            <person name="Chenine A.L."/>
            <person name="Ruprecht R.M."/>
        </authorList>
    </citation>
    <scope>NUCLEOTIDE SEQUENCE [LARGE SCALE GENOMIC DNA]</scope>
    <source>
        <strain evidence="2 3">CECT 8663</strain>
    </source>
</reference>
<sequence>MECPTEKLVDIVNSQGRLRLASYNIQKSVGLDFRRDPGRIVDIINRLDADVIALQEVDKRLGDRPSSIARELVENSTDFQIAELAQNSVSMGWHGNAVLVRKGLTIHSVDHLTLPGLEPRGAVQVNLGDKGKLLSVVGVHLGLLRPFRRAQLEKIRAHLDDSDVDDAVIMGDFNEWSSSVGLEPLADGFEIISPGKSFHSARPLAGLDRFALGHRLELLDAGVDQSSSAKIASDHLPIWGDIRVNRGKP</sequence>
<dbReference type="OrthoDB" id="9813425at2"/>